<dbReference type="GO" id="GO:0003723">
    <property type="term" value="F:RNA binding"/>
    <property type="evidence" value="ECO:0007669"/>
    <property type="project" value="InterPro"/>
</dbReference>
<feature type="repeat" description="PPR" evidence="2">
    <location>
        <begin position="417"/>
        <end position="451"/>
    </location>
</feature>
<dbReference type="NCBIfam" id="TIGR00756">
    <property type="entry name" value="PPR"/>
    <property type="match status" value="2"/>
</dbReference>
<keyword evidence="4" id="KW-1185">Reference proteome</keyword>
<reference evidence="3" key="1">
    <citation type="submission" date="2021-01" db="EMBL/GenBank/DDBJ databases">
        <title>Adiantum capillus-veneris genome.</title>
        <authorList>
            <person name="Fang Y."/>
            <person name="Liao Q."/>
        </authorList>
    </citation>
    <scope>NUCLEOTIDE SEQUENCE</scope>
    <source>
        <strain evidence="3">H3</strain>
        <tissue evidence="3">Leaf</tissue>
    </source>
</reference>
<evidence type="ECO:0000256" key="2">
    <source>
        <dbReference type="PROSITE-ProRule" id="PRU00708"/>
    </source>
</evidence>
<accession>A0A9D4UIV5</accession>
<evidence type="ECO:0000256" key="1">
    <source>
        <dbReference type="ARBA" id="ARBA00022737"/>
    </source>
</evidence>
<dbReference type="FunFam" id="1.25.40.10:FF:000285">
    <property type="entry name" value="Pentatricopeptide repeat-containing protein, chloroplastic"/>
    <property type="match status" value="2"/>
</dbReference>
<dbReference type="GO" id="GO:0009451">
    <property type="term" value="P:RNA modification"/>
    <property type="evidence" value="ECO:0007669"/>
    <property type="project" value="InterPro"/>
</dbReference>
<dbReference type="InterPro" id="IPR011990">
    <property type="entry name" value="TPR-like_helical_dom_sf"/>
</dbReference>
<feature type="repeat" description="PPR" evidence="2">
    <location>
        <begin position="114"/>
        <end position="148"/>
    </location>
</feature>
<dbReference type="Pfam" id="PF01535">
    <property type="entry name" value="PPR"/>
    <property type="match status" value="4"/>
</dbReference>
<dbReference type="PROSITE" id="PS51375">
    <property type="entry name" value="PPR"/>
    <property type="match status" value="3"/>
</dbReference>
<dbReference type="OrthoDB" id="1896681at2759"/>
<dbReference type="Pfam" id="PF13812">
    <property type="entry name" value="PPR_3"/>
    <property type="match status" value="1"/>
</dbReference>
<dbReference type="Pfam" id="PF13041">
    <property type="entry name" value="PPR_2"/>
    <property type="match status" value="3"/>
</dbReference>
<comment type="caution">
    <text evidence="3">The sequence shown here is derived from an EMBL/GenBank/DDBJ whole genome shotgun (WGS) entry which is preliminary data.</text>
</comment>
<dbReference type="EMBL" id="JABFUD020000016">
    <property type="protein sequence ID" value="KAI5068704.1"/>
    <property type="molecule type" value="Genomic_DNA"/>
</dbReference>
<dbReference type="InterPro" id="IPR002885">
    <property type="entry name" value="PPR_rpt"/>
</dbReference>
<organism evidence="3 4">
    <name type="scientific">Adiantum capillus-veneris</name>
    <name type="common">Maidenhair fern</name>
    <dbReference type="NCBI Taxonomy" id="13818"/>
    <lineage>
        <taxon>Eukaryota</taxon>
        <taxon>Viridiplantae</taxon>
        <taxon>Streptophyta</taxon>
        <taxon>Embryophyta</taxon>
        <taxon>Tracheophyta</taxon>
        <taxon>Polypodiopsida</taxon>
        <taxon>Polypodiidae</taxon>
        <taxon>Polypodiales</taxon>
        <taxon>Pteridineae</taxon>
        <taxon>Pteridaceae</taxon>
        <taxon>Vittarioideae</taxon>
        <taxon>Adiantum</taxon>
    </lineage>
</organism>
<proteinExistence type="predicted"/>
<name>A0A9D4UIV5_ADICA</name>
<keyword evidence="1" id="KW-0677">Repeat</keyword>
<dbReference type="FunFam" id="1.25.40.10:FF:000158">
    <property type="entry name" value="pentatricopeptide repeat-containing protein At2g33680"/>
    <property type="match status" value="1"/>
</dbReference>
<evidence type="ECO:0000313" key="3">
    <source>
        <dbReference type="EMBL" id="KAI5068704.1"/>
    </source>
</evidence>
<dbReference type="InterPro" id="IPR046960">
    <property type="entry name" value="PPR_At4g14850-like_plant"/>
</dbReference>
<dbReference type="Gene3D" id="1.25.40.10">
    <property type="entry name" value="Tetratricopeptide repeat domain"/>
    <property type="match status" value="3"/>
</dbReference>
<dbReference type="GO" id="GO:0048731">
    <property type="term" value="P:system development"/>
    <property type="evidence" value="ECO:0007669"/>
    <property type="project" value="UniProtKB-ARBA"/>
</dbReference>
<dbReference type="Proteomes" id="UP000886520">
    <property type="component" value="Chromosome 16"/>
</dbReference>
<feature type="repeat" description="PPR" evidence="2">
    <location>
        <begin position="215"/>
        <end position="249"/>
    </location>
</feature>
<dbReference type="PANTHER" id="PTHR47926">
    <property type="entry name" value="PENTATRICOPEPTIDE REPEAT-CONTAINING PROTEIN"/>
    <property type="match status" value="1"/>
</dbReference>
<dbReference type="PANTHER" id="PTHR47926:SF533">
    <property type="entry name" value="DYW DOMAIN-CONTAINING PROTEIN"/>
    <property type="match status" value="1"/>
</dbReference>
<gene>
    <name evidence="3" type="ORF">GOP47_0017049</name>
</gene>
<protein>
    <recommendedName>
        <fullName evidence="5">Pentatricopeptide repeat-containing protein</fullName>
    </recommendedName>
</protein>
<evidence type="ECO:0008006" key="5">
    <source>
        <dbReference type="Google" id="ProtNLM"/>
    </source>
</evidence>
<dbReference type="AlphaFoldDB" id="A0A9D4UIV5"/>
<evidence type="ECO:0000313" key="4">
    <source>
        <dbReference type="Proteomes" id="UP000886520"/>
    </source>
</evidence>
<sequence length="571" mass="63615">MSLSIATHSAKGPTTTTYLSFLASLLRKYGKAKFLCNVQHVHTHLITCGLESSTYLRNCLIQGYGDCGAAEDAHACFDFLRSNTYSWTLLIKAFAENGFLEEALNVFRRNPFKDVVTWNSTITLLVHHGCCREALDLFYSMPNEGVMANNVTFLGAIGACITLENIEDGQKVHSAVRNSRFDKNLAVSSALINMYGKWGFVDMARGVFESVFTRDVALWTAMIAAYTWSEDLEEALHLFHQMQQTGIMPDVILCVSLLDMCTKLRALEEGKNLHFIVEDNNLAQDVMVATALINLYGKCAHIHDAQRVFDRLMGRDVVSFNAMITAYEQNDCGEKSLATFYKLYSRRISPTIVTFVCVLEACSSLAALKEGEIIHSSIVSDDLEKKFVIQFALLNMYGKSGSLKDAKNMFSKIPVPNLLTWNSMIASLSHNGESEEALILLHQMQIDGVEPDDATFVSILTACSHSGYVGYGKYVFYCMIDYHSVPYTFGHFLALLDILGRAGRLEEAEALIQNMPLEITGVAWRCLLGACIIHGDEERGAHAASRCTIFEPWNALPFVMMSNLFTIAEHN</sequence>